<accession>A0A6J7WA83</accession>
<proteinExistence type="predicted"/>
<reference evidence="1" key="1">
    <citation type="submission" date="2020-05" db="EMBL/GenBank/DDBJ databases">
        <authorList>
            <person name="Chiriac C."/>
            <person name="Salcher M."/>
            <person name="Ghai R."/>
            <person name="Kavagutti S V."/>
        </authorList>
    </citation>
    <scope>NUCLEOTIDE SEQUENCE</scope>
</reference>
<dbReference type="EMBL" id="LR798205">
    <property type="protein sequence ID" value="CAB5178514.1"/>
    <property type="molecule type" value="Genomic_DNA"/>
</dbReference>
<protein>
    <submittedName>
        <fullName evidence="1">Uncharacterized protein</fullName>
    </submittedName>
</protein>
<evidence type="ECO:0000313" key="1">
    <source>
        <dbReference type="EMBL" id="CAB5178514.1"/>
    </source>
</evidence>
<sequence>MSKPLKRITDFQLHALVGQLNQVARTPNESQGNFFLSFQKQSVCVRAGVALVHNATIDCGRDSERRTTIAYTTKRDCYDQIEAFIKGVQFAKEQIWK</sequence>
<name>A0A6J7WA83_9CAUD</name>
<organism evidence="1">
    <name type="scientific">uncultured Caudovirales phage</name>
    <dbReference type="NCBI Taxonomy" id="2100421"/>
    <lineage>
        <taxon>Viruses</taxon>
        <taxon>Duplodnaviria</taxon>
        <taxon>Heunggongvirae</taxon>
        <taxon>Uroviricota</taxon>
        <taxon>Caudoviricetes</taxon>
        <taxon>Peduoviridae</taxon>
        <taxon>Maltschvirus</taxon>
        <taxon>Maltschvirus maltsch</taxon>
    </lineage>
</organism>
<gene>
    <name evidence="1" type="ORF">UFOVP156_6</name>
</gene>